<dbReference type="InterPro" id="IPR034242">
    <property type="entry name" value="MauL"/>
</dbReference>
<dbReference type="GO" id="GO:0042597">
    <property type="term" value="C:periplasmic space"/>
    <property type="evidence" value="ECO:0007669"/>
    <property type="project" value="UniProtKB-SubCell"/>
</dbReference>
<keyword evidence="3" id="KW-1185">Reference proteome</keyword>
<protein>
    <submittedName>
        <fullName evidence="2">Plastocyanin</fullName>
    </submittedName>
</protein>
<comment type="subcellular location">
    <subcellularLocation>
        <location evidence="1">Periplasm</location>
    </subcellularLocation>
</comment>
<dbReference type="InterPro" id="IPR008972">
    <property type="entry name" value="Cupredoxin"/>
</dbReference>
<dbReference type="SUPFAM" id="SSF49503">
    <property type="entry name" value="Cupredoxins"/>
    <property type="match status" value="1"/>
</dbReference>
<evidence type="ECO:0000313" key="3">
    <source>
        <dbReference type="Proteomes" id="UP000518288"/>
    </source>
</evidence>
<sequence length="211" mass="22255">MFLNSWWWRCGGALLLRLAVGLGLPGVVQAAAVTVQTLDPAGKPLAGAVVAVEVGSVARVAAPGTRAEISQRQRAFDPGLLVVQTGTSVDFPNLDTVRHHVYSFSPARTFELKLYNGRPSTPVVFDRAGVVVLGCNIHDQMVGTVVVVDTPLFGRTDAAGRVVLEVPAGEHRLLTWHARMREGTDLLAQALKVGVAGAVVVTVKLPVVAAP</sequence>
<dbReference type="EMBL" id="JACCFH010000001">
    <property type="protein sequence ID" value="NYG32879.1"/>
    <property type="molecule type" value="Genomic_DNA"/>
</dbReference>
<dbReference type="AlphaFoldDB" id="A0A7Y9UBU0"/>
<evidence type="ECO:0000256" key="1">
    <source>
        <dbReference type="ARBA" id="ARBA00004418"/>
    </source>
</evidence>
<evidence type="ECO:0000313" key="2">
    <source>
        <dbReference type="EMBL" id="NYG32879.1"/>
    </source>
</evidence>
<accession>A0A7Y9UBU0</accession>
<gene>
    <name evidence="2" type="ORF">BDD16_001865</name>
</gene>
<dbReference type="CDD" id="cd04221">
    <property type="entry name" value="MauL"/>
    <property type="match status" value="1"/>
</dbReference>
<organism evidence="2 3">
    <name type="scientific">Sphaerotilus montanus</name>
    <dbReference type="NCBI Taxonomy" id="522889"/>
    <lineage>
        <taxon>Bacteria</taxon>
        <taxon>Pseudomonadati</taxon>
        <taxon>Pseudomonadota</taxon>
        <taxon>Betaproteobacteria</taxon>
        <taxon>Burkholderiales</taxon>
        <taxon>Sphaerotilaceae</taxon>
        <taxon>Sphaerotilus</taxon>
    </lineage>
</organism>
<proteinExistence type="predicted"/>
<dbReference type="Proteomes" id="UP000518288">
    <property type="component" value="Unassembled WGS sequence"/>
</dbReference>
<comment type="caution">
    <text evidence="2">The sequence shown here is derived from an EMBL/GenBank/DDBJ whole genome shotgun (WGS) entry which is preliminary data.</text>
</comment>
<dbReference type="RefSeq" id="WP_246332504.1">
    <property type="nucleotide sequence ID" value="NZ_JACCFH010000001.1"/>
</dbReference>
<name>A0A7Y9UBU0_9BURK</name>
<reference evidence="2 3" key="1">
    <citation type="submission" date="2020-07" db="EMBL/GenBank/DDBJ databases">
        <title>Genomic Encyclopedia of Archaeal and Bacterial Type Strains, Phase II (KMG-II): from individual species to whole genera.</title>
        <authorList>
            <person name="Goeker M."/>
        </authorList>
    </citation>
    <scope>NUCLEOTIDE SEQUENCE [LARGE SCALE GENOMIC DNA]</scope>
    <source>
        <strain evidence="2 3">DSM 21226</strain>
    </source>
</reference>
<dbReference type="Gene3D" id="2.60.40.420">
    <property type="entry name" value="Cupredoxins - blue copper proteins"/>
    <property type="match status" value="1"/>
</dbReference>